<feature type="region of interest" description="Disordered" evidence="1">
    <location>
        <begin position="179"/>
        <end position="229"/>
    </location>
</feature>
<feature type="compositionally biased region" description="Basic and acidic residues" evidence="1">
    <location>
        <begin position="487"/>
        <end position="502"/>
    </location>
</feature>
<dbReference type="Proteomes" id="UP001362999">
    <property type="component" value="Unassembled WGS sequence"/>
</dbReference>
<proteinExistence type="predicted"/>
<evidence type="ECO:0000313" key="3">
    <source>
        <dbReference type="Proteomes" id="UP001362999"/>
    </source>
</evidence>
<feature type="region of interest" description="Disordered" evidence="1">
    <location>
        <begin position="298"/>
        <end position="326"/>
    </location>
</feature>
<accession>A0AAV9YZE6</accession>
<protein>
    <submittedName>
        <fullName evidence="2">Uncharacterized protein</fullName>
    </submittedName>
</protein>
<feature type="compositionally biased region" description="Acidic residues" evidence="1">
    <location>
        <begin position="307"/>
        <end position="319"/>
    </location>
</feature>
<reference evidence="2 3" key="1">
    <citation type="journal article" date="2024" name="J Genomics">
        <title>Draft genome sequencing and assembly of Favolaschia claudopus CIRM-BRFM 2984 isolated from oak limbs.</title>
        <authorList>
            <person name="Navarro D."/>
            <person name="Drula E."/>
            <person name="Chaduli D."/>
            <person name="Cazenave R."/>
            <person name="Ahrendt S."/>
            <person name="Wang J."/>
            <person name="Lipzen A."/>
            <person name="Daum C."/>
            <person name="Barry K."/>
            <person name="Grigoriev I.V."/>
            <person name="Favel A."/>
            <person name="Rosso M.N."/>
            <person name="Martin F."/>
        </authorList>
    </citation>
    <scope>NUCLEOTIDE SEQUENCE [LARGE SCALE GENOMIC DNA]</scope>
    <source>
        <strain evidence="2 3">CIRM-BRFM 2984</strain>
    </source>
</reference>
<dbReference type="EMBL" id="JAWWNJ010000272">
    <property type="protein sequence ID" value="KAK6966467.1"/>
    <property type="molecule type" value="Genomic_DNA"/>
</dbReference>
<keyword evidence="3" id="KW-1185">Reference proteome</keyword>
<dbReference type="AlphaFoldDB" id="A0AAV9YZE6"/>
<feature type="region of interest" description="Disordered" evidence="1">
    <location>
        <begin position="442"/>
        <end position="507"/>
    </location>
</feature>
<name>A0AAV9YZE6_9AGAR</name>
<evidence type="ECO:0000313" key="2">
    <source>
        <dbReference type="EMBL" id="KAK6966467.1"/>
    </source>
</evidence>
<sequence length="592" mass="63580">MAKDKDAEPAFTQQGDGAESQSGTSSSIFQSSGNGQTEHAPLLIQGSEAGFEAFLECVFGDHSTLYRQPAIFWLQALQVIDLYDAPPILNIANHHLSAARDLDPAIRLHLAMHYHLDEWIPLADLTQAQITNIGFSAYIILAEVKAKITEHRTLCALACPPVIHNDGCRDHRVVIERTYPVTEPSSDTSSVTAPPVDPPDPTPSTTAAVPRAASRAPTPPPLRQNLRSNYVAPISTTTRTGRVSRPAERLDPVHVVKHQPPRPQVSALLLRPELEGGQCNGAETADFPNVKWWTQKAYDPQSSDLSTIDDDGGDDDDEGPSSKKYKGYPWALAAHPRTALNFVGNKQRAPSQRTDADMEVVNISRPQALSTPLEAQCDPEAGLPSWKRNWVQGGGHQSVTPAAAIRPTPKAAFKSANLFGFGAPRPSRISAATSKLDTLAAAAASAPPAPPPAPLLTTASSGQVDKNPSSNDAGGSTDSGTSSHGANGEKPKPSRRPKDADAPLKANQTNSAKNLCIKDYLAARPGLHPTAREFEVYWDNLTTKEKDPFVKRSKAANAEKKANANKLSLFLLCISYFGATTRLARMGEEQAV</sequence>
<gene>
    <name evidence="2" type="ORF">R3P38DRAFT_3246164</name>
</gene>
<feature type="compositionally biased region" description="Low complexity" evidence="1">
    <location>
        <begin position="469"/>
        <end position="486"/>
    </location>
</feature>
<feature type="compositionally biased region" description="Low complexity" evidence="1">
    <location>
        <begin position="20"/>
        <end position="36"/>
    </location>
</feature>
<evidence type="ECO:0000256" key="1">
    <source>
        <dbReference type="SAM" id="MobiDB-lite"/>
    </source>
</evidence>
<comment type="caution">
    <text evidence="2">The sequence shown here is derived from an EMBL/GenBank/DDBJ whole genome shotgun (WGS) entry which is preliminary data.</text>
</comment>
<feature type="compositionally biased region" description="Low complexity" evidence="1">
    <location>
        <begin position="203"/>
        <end position="216"/>
    </location>
</feature>
<organism evidence="2 3">
    <name type="scientific">Favolaschia claudopus</name>
    <dbReference type="NCBI Taxonomy" id="2862362"/>
    <lineage>
        <taxon>Eukaryota</taxon>
        <taxon>Fungi</taxon>
        <taxon>Dikarya</taxon>
        <taxon>Basidiomycota</taxon>
        <taxon>Agaricomycotina</taxon>
        <taxon>Agaricomycetes</taxon>
        <taxon>Agaricomycetidae</taxon>
        <taxon>Agaricales</taxon>
        <taxon>Marasmiineae</taxon>
        <taxon>Mycenaceae</taxon>
        <taxon>Favolaschia</taxon>
    </lineage>
</organism>
<feature type="region of interest" description="Disordered" evidence="1">
    <location>
        <begin position="1"/>
        <end position="36"/>
    </location>
</feature>